<accession>A0A382UG96</accession>
<dbReference type="SUPFAM" id="SSF52540">
    <property type="entry name" value="P-loop containing nucleoside triphosphate hydrolases"/>
    <property type="match status" value="1"/>
</dbReference>
<feature type="compositionally biased region" description="Basic and acidic residues" evidence="6">
    <location>
        <begin position="20"/>
        <end position="39"/>
    </location>
</feature>
<dbReference type="InterPro" id="IPR015760">
    <property type="entry name" value="TIF_IF2"/>
</dbReference>
<dbReference type="InterPro" id="IPR000795">
    <property type="entry name" value="T_Tr_GTP-bd_dom"/>
</dbReference>
<evidence type="ECO:0000256" key="4">
    <source>
        <dbReference type="ARBA" id="ARBA00022917"/>
    </source>
</evidence>
<organism evidence="8">
    <name type="scientific">marine metagenome</name>
    <dbReference type="NCBI Taxonomy" id="408172"/>
    <lineage>
        <taxon>unclassified sequences</taxon>
        <taxon>metagenomes</taxon>
        <taxon>ecological metagenomes</taxon>
    </lineage>
</organism>
<evidence type="ECO:0000256" key="2">
    <source>
        <dbReference type="ARBA" id="ARBA00022540"/>
    </source>
</evidence>
<keyword evidence="3" id="KW-0547">Nucleotide-binding</keyword>
<proteinExistence type="inferred from homology"/>
<evidence type="ECO:0000259" key="7">
    <source>
        <dbReference type="PROSITE" id="PS51722"/>
    </source>
</evidence>
<dbReference type="InterPro" id="IPR005225">
    <property type="entry name" value="Small_GTP-bd"/>
</dbReference>
<dbReference type="InterPro" id="IPR006847">
    <property type="entry name" value="IF2_N"/>
</dbReference>
<protein>
    <recommendedName>
        <fullName evidence="7">Tr-type G domain-containing protein</fullName>
    </recommendedName>
</protein>
<dbReference type="PANTHER" id="PTHR43381:SF5">
    <property type="entry name" value="TR-TYPE G DOMAIN-CONTAINING PROTEIN"/>
    <property type="match status" value="1"/>
</dbReference>
<dbReference type="Pfam" id="PF04760">
    <property type="entry name" value="IF2_N"/>
    <property type="match status" value="1"/>
</dbReference>
<feature type="non-terminal residue" evidence="8">
    <location>
        <position position="293"/>
    </location>
</feature>
<dbReference type="PROSITE" id="PS51722">
    <property type="entry name" value="G_TR_2"/>
    <property type="match status" value="1"/>
</dbReference>
<evidence type="ECO:0000256" key="3">
    <source>
        <dbReference type="ARBA" id="ARBA00022741"/>
    </source>
</evidence>
<dbReference type="GO" id="GO:0003924">
    <property type="term" value="F:GTPase activity"/>
    <property type="evidence" value="ECO:0007669"/>
    <property type="project" value="InterPro"/>
</dbReference>
<dbReference type="PRINTS" id="PR00315">
    <property type="entry name" value="ELONGATNFCT"/>
</dbReference>
<dbReference type="PANTHER" id="PTHR43381">
    <property type="entry name" value="TRANSLATION INITIATION FACTOR IF-2-RELATED"/>
    <property type="match status" value="1"/>
</dbReference>
<comment type="similarity">
    <text evidence="1">Belongs to the TRAFAC class translation factor GTPase superfamily. Classic translation factor GTPase family. IF-2 subfamily.</text>
</comment>
<evidence type="ECO:0000256" key="1">
    <source>
        <dbReference type="ARBA" id="ARBA00007733"/>
    </source>
</evidence>
<dbReference type="InterPro" id="IPR027417">
    <property type="entry name" value="P-loop_NTPase"/>
</dbReference>
<evidence type="ECO:0000256" key="5">
    <source>
        <dbReference type="ARBA" id="ARBA00023134"/>
    </source>
</evidence>
<dbReference type="GO" id="GO:0005829">
    <property type="term" value="C:cytosol"/>
    <property type="evidence" value="ECO:0007669"/>
    <property type="project" value="TreeGrafter"/>
</dbReference>
<keyword evidence="5" id="KW-0342">GTP-binding</keyword>
<dbReference type="GO" id="GO:0003743">
    <property type="term" value="F:translation initiation factor activity"/>
    <property type="evidence" value="ECO:0007669"/>
    <property type="project" value="UniProtKB-KW"/>
</dbReference>
<keyword evidence="4" id="KW-0648">Protein biosynthesis</keyword>
<dbReference type="Gene3D" id="3.40.50.300">
    <property type="entry name" value="P-loop containing nucleotide triphosphate hydrolases"/>
    <property type="match status" value="1"/>
</dbReference>
<dbReference type="AlphaFoldDB" id="A0A382UG96"/>
<feature type="domain" description="Tr-type G" evidence="7">
    <location>
        <begin position="143"/>
        <end position="293"/>
    </location>
</feature>
<gene>
    <name evidence="8" type="ORF">METZ01_LOCUS385582</name>
</gene>
<name>A0A382UG96_9ZZZZ</name>
<dbReference type="NCBIfam" id="TIGR00231">
    <property type="entry name" value="small_GTP"/>
    <property type="match status" value="1"/>
</dbReference>
<evidence type="ECO:0000256" key="6">
    <source>
        <dbReference type="SAM" id="MobiDB-lite"/>
    </source>
</evidence>
<evidence type="ECO:0000313" key="8">
    <source>
        <dbReference type="EMBL" id="SVD32728.1"/>
    </source>
</evidence>
<sequence>VGFIDLGDLPIRREPRRRGKRDERDKSPAEAKTVEEKPSKPVAPRYKTKSDAPTITLKPPIMVRELADAINRKPFQLIADLMQLGVFANVNQAVDEPTAQQLCAKHGFKFEAKKRQRDTSAPAPIQEKTLELDIDDEEKDLKSRPPVVAVMGHVDHGKTTLLDAIRKADVVSGEAGGITQHIGAYSIDVPHPEDKKRLEPITFLDTPGHAAFSAMRARGANVTDMIVLVVAANDGVMPQTIESVSHAKESGATIIVAVNKCDLPAANPLRPREQLAEHGLNAEDWGGDTLFVD</sequence>
<dbReference type="GO" id="GO:0005525">
    <property type="term" value="F:GTP binding"/>
    <property type="evidence" value="ECO:0007669"/>
    <property type="project" value="UniProtKB-KW"/>
</dbReference>
<dbReference type="FunFam" id="3.40.50.300:FF:000019">
    <property type="entry name" value="Translation initiation factor IF-2"/>
    <property type="match status" value="1"/>
</dbReference>
<feature type="non-terminal residue" evidence="8">
    <location>
        <position position="1"/>
    </location>
</feature>
<dbReference type="EMBL" id="UINC01143676">
    <property type="protein sequence ID" value="SVD32728.1"/>
    <property type="molecule type" value="Genomic_DNA"/>
</dbReference>
<keyword evidence="2" id="KW-0396">Initiation factor</keyword>
<dbReference type="Pfam" id="PF00009">
    <property type="entry name" value="GTP_EFTU"/>
    <property type="match status" value="1"/>
</dbReference>
<feature type="region of interest" description="Disordered" evidence="6">
    <location>
        <begin position="1"/>
        <end position="51"/>
    </location>
</feature>
<dbReference type="CDD" id="cd01887">
    <property type="entry name" value="IF2_eIF5B"/>
    <property type="match status" value="1"/>
</dbReference>
<reference evidence="8" key="1">
    <citation type="submission" date="2018-05" db="EMBL/GenBank/DDBJ databases">
        <authorList>
            <person name="Lanie J.A."/>
            <person name="Ng W.-L."/>
            <person name="Kazmierczak K.M."/>
            <person name="Andrzejewski T.M."/>
            <person name="Davidsen T.M."/>
            <person name="Wayne K.J."/>
            <person name="Tettelin H."/>
            <person name="Glass J.I."/>
            <person name="Rusch D."/>
            <person name="Podicherti R."/>
            <person name="Tsui H.-C.T."/>
            <person name="Winkler M.E."/>
        </authorList>
    </citation>
    <scope>NUCLEOTIDE SEQUENCE</scope>
</reference>